<keyword evidence="1" id="KW-1133">Transmembrane helix</keyword>
<gene>
    <name evidence="2" type="ORF">ATI53_10335</name>
</gene>
<proteinExistence type="predicted"/>
<keyword evidence="1" id="KW-0472">Membrane</keyword>
<evidence type="ECO:0000256" key="1">
    <source>
        <dbReference type="SAM" id="Phobius"/>
    </source>
</evidence>
<evidence type="ECO:0000313" key="3">
    <source>
        <dbReference type="Proteomes" id="UP000249165"/>
    </source>
</evidence>
<dbReference type="RefSeq" id="WP_009507373.1">
    <property type="nucleotide sequence ID" value="NZ_LIGL01000034.1"/>
</dbReference>
<feature type="transmembrane region" description="Helical" evidence="1">
    <location>
        <begin position="26"/>
        <end position="52"/>
    </location>
</feature>
<keyword evidence="3" id="KW-1185">Reference proteome</keyword>
<accession>A0A327Y5X1</accession>
<organism evidence="2 3">
    <name type="scientific">Salipiger aestuarii</name>
    <dbReference type="NCBI Taxonomy" id="568098"/>
    <lineage>
        <taxon>Bacteria</taxon>
        <taxon>Pseudomonadati</taxon>
        <taxon>Pseudomonadota</taxon>
        <taxon>Alphaproteobacteria</taxon>
        <taxon>Rhodobacterales</taxon>
        <taxon>Roseobacteraceae</taxon>
        <taxon>Salipiger</taxon>
    </lineage>
</organism>
<comment type="caution">
    <text evidence="2">The sequence shown here is derived from an EMBL/GenBank/DDBJ whole genome shotgun (WGS) entry which is preliminary data.</text>
</comment>
<dbReference type="EMBL" id="QLMG01000033">
    <property type="protein sequence ID" value="RAK13859.1"/>
    <property type="molecule type" value="Genomic_DNA"/>
</dbReference>
<dbReference type="AlphaFoldDB" id="A0A327Y5X1"/>
<keyword evidence="1" id="KW-0812">Transmembrane</keyword>
<dbReference type="Proteomes" id="UP000249165">
    <property type="component" value="Unassembled WGS sequence"/>
</dbReference>
<sequence>MRHLFISAPIVALGLSVVLFQFGAGWWWIACAFFLTAPALIGLAVLLCNTVLPCSGRDSED</sequence>
<protein>
    <submittedName>
        <fullName evidence="2">Uncharacterized protein</fullName>
    </submittedName>
</protein>
<evidence type="ECO:0000313" key="2">
    <source>
        <dbReference type="EMBL" id="RAK13859.1"/>
    </source>
</evidence>
<reference evidence="2 3" key="1">
    <citation type="submission" date="2018-06" db="EMBL/GenBank/DDBJ databases">
        <title>Genomic Encyclopedia of Archaeal and Bacterial Type Strains, Phase II (KMG-II): from individual species to whole genera.</title>
        <authorList>
            <person name="Goeker M."/>
        </authorList>
    </citation>
    <scope>NUCLEOTIDE SEQUENCE [LARGE SCALE GENOMIC DNA]</scope>
    <source>
        <strain evidence="2 3">DSM 22011</strain>
    </source>
</reference>
<dbReference type="PROSITE" id="PS51257">
    <property type="entry name" value="PROKAR_LIPOPROTEIN"/>
    <property type="match status" value="1"/>
</dbReference>
<name>A0A327Y5X1_9RHOB</name>